<dbReference type="RefSeq" id="WP_345577510.1">
    <property type="nucleotide sequence ID" value="NZ_BAABLV010000003.1"/>
</dbReference>
<evidence type="ECO:0000313" key="4">
    <source>
        <dbReference type="Proteomes" id="UP001501521"/>
    </source>
</evidence>
<evidence type="ECO:0000313" key="3">
    <source>
        <dbReference type="EMBL" id="GAA4888861.1"/>
    </source>
</evidence>
<dbReference type="InterPro" id="IPR000086">
    <property type="entry name" value="NUDIX_hydrolase_dom"/>
</dbReference>
<dbReference type="PANTHER" id="PTHR11839:SF31">
    <property type="entry name" value="ADP-RIBOSE PYROPHOSPHATASE"/>
    <property type="match status" value="1"/>
</dbReference>
<feature type="domain" description="Nudix hydrolase" evidence="2">
    <location>
        <begin position="44"/>
        <end position="184"/>
    </location>
</feature>
<protein>
    <submittedName>
        <fullName evidence="3">NUDIX hydrolase</fullName>
    </submittedName>
</protein>
<sequence length="207" mass="22736">MRVDEPMKWPVRGREVLASGKVTSFVEEQVDTPSGELITRQFITHPGAVAVVAWQEATDQIAVLRQYRHPVGLELVEIPAGLLDVEGEDFVLSAQRELAEEVELAADRWDVLVDILTTPGSSAESLRIYLAREVRPAPRPDGFVLAGEEAHMTWAWVSRQDLVDQILAGRCQSPSLVAGVLALETARLSGRLAGLRPADAPWPVRES</sequence>
<dbReference type="PROSITE" id="PS51462">
    <property type="entry name" value="NUDIX"/>
    <property type="match status" value="1"/>
</dbReference>
<gene>
    <name evidence="3" type="ORF">GCM10025789_01490</name>
</gene>
<accession>A0ABP9EW56</accession>
<comment type="caution">
    <text evidence="3">The sequence shown here is derived from an EMBL/GenBank/DDBJ whole genome shotgun (WGS) entry which is preliminary data.</text>
</comment>
<proteinExistence type="predicted"/>
<dbReference type="PANTHER" id="PTHR11839">
    <property type="entry name" value="UDP/ADP-SUGAR PYROPHOSPHATASE"/>
    <property type="match status" value="1"/>
</dbReference>
<evidence type="ECO:0000256" key="1">
    <source>
        <dbReference type="ARBA" id="ARBA00022801"/>
    </source>
</evidence>
<name>A0ABP9EW56_9ACTN</name>
<dbReference type="Pfam" id="PF00293">
    <property type="entry name" value="NUDIX"/>
    <property type="match status" value="1"/>
</dbReference>
<dbReference type="Gene3D" id="3.90.79.10">
    <property type="entry name" value="Nucleoside Triphosphate Pyrophosphohydrolase"/>
    <property type="match status" value="1"/>
</dbReference>
<dbReference type="Proteomes" id="UP001501521">
    <property type="component" value="Unassembled WGS sequence"/>
</dbReference>
<dbReference type="SUPFAM" id="SSF55811">
    <property type="entry name" value="Nudix"/>
    <property type="match status" value="1"/>
</dbReference>
<reference evidence="4" key="1">
    <citation type="journal article" date="2019" name="Int. J. Syst. Evol. Microbiol.">
        <title>The Global Catalogue of Microorganisms (GCM) 10K type strain sequencing project: providing services to taxonomists for standard genome sequencing and annotation.</title>
        <authorList>
            <consortium name="The Broad Institute Genomics Platform"/>
            <consortium name="The Broad Institute Genome Sequencing Center for Infectious Disease"/>
            <person name="Wu L."/>
            <person name="Ma J."/>
        </authorList>
    </citation>
    <scope>NUCLEOTIDE SEQUENCE [LARGE SCALE GENOMIC DNA]</scope>
    <source>
        <strain evidence="4">JCM 19125</strain>
    </source>
</reference>
<keyword evidence="1 3" id="KW-0378">Hydrolase</keyword>
<dbReference type="GO" id="GO:0016787">
    <property type="term" value="F:hydrolase activity"/>
    <property type="evidence" value="ECO:0007669"/>
    <property type="project" value="UniProtKB-KW"/>
</dbReference>
<organism evidence="3 4">
    <name type="scientific">Tessaracoccus lubricantis</name>
    <dbReference type="NCBI Taxonomy" id="545543"/>
    <lineage>
        <taxon>Bacteria</taxon>
        <taxon>Bacillati</taxon>
        <taxon>Actinomycetota</taxon>
        <taxon>Actinomycetes</taxon>
        <taxon>Propionibacteriales</taxon>
        <taxon>Propionibacteriaceae</taxon>
        <taxon>Tessaracoccus</taxon>
    </lineage>
</organism>
<dbReference type="EMBL" id="BAABLV010000003">
    <property type="protein sequence ID" value="GAA4888861.1"/>
    <property type="molecule type" value="Genomic_DNA"/>
</dbReference>
<keyword evidence="4" id="KW-1185">Reference proteome</keyword>
<evidence type="ECO:0000259" key="2">
    <source>
        <dbReference type="PROSITE" id="PS51462"/>
    </source>
</evidence>
<dbReference type="InterPro" id="IPR015797">
    <property type="entry name" value="NUDIX_hydrolase-like_dom_sf"/>
</dbReference>